<keyword evidence="1" id="KW-0479">Metal-binding</keyword>
<keyword evidence="1" id="KW-0863">Zinc-finger</keyword>
<proteinExistence type="predicted"/>
<dbReference type="GO" id="GO:0003676">
    <property type="term" value="F:nucleic acid binding"/>
    <property type="evidence" value="ECO:0007669"/>
    <property type="project" value="InterPro"/>
</dbReference>
<dbReference type="Gene3D" id="4.10.60.10">
    <property type="entry name" value="Zinc finger, CCHC-type"/>
    <property type="match status" value="1"/>
</dbReference>
<protein>
    <recommendedName>
        <fullName evidence="3">CCHC-type domain-containing protein</fullName>
    </recommendedName>
</protein>
<dbReference type="InterPro" id="IPR001878">
    <property type="entry name" value="Znf_CCHC"/>
</dbReference>
<feature type="region of interest" description="Disordered" evidence="2">
    <location>
        <begin position="21"/>
        <end position="53"/>
    </location>
</feature>
<evidence type="ECO:0000256" key="2">
    <source>
        <dbReference type="SAM" id="MobiDB-lite"/>
    </source>
</evidence>
<dbReference type="AlphaFoldDB" id="A0A2I0I7R0"/>
<dbReference type="Proteomes" id="UP000233551">
    <property type="component" value="Unassembled WGS sequence"/>
</dbReference>
<sequence length="145" mass="15587">MLVTAQNAMNNNRKDKEVVLVTGTFSSKTRKKKKKSKKGSIPQQSVGVTKKKGKAKVAADKGTCFHCSKDGHWKRNCSQYLASLKANKGKKPSEGTATSGGCWTATKAEKVAVIADVLDATVREGTRLFATGCKRKTGHGSSRNE</sequence>
<evidence type="ECO:0000313" key="5">
    <source>
        <dbReference type="Proteomes" id="UP000233551"/>
    </source>
</evidence>
<evidence type="ECO:0000313" key="4">
    <source>
        <dbReference type="EMBL" id="PKI40028.1"/>
    </source>
</evidence>
<organism evidence="4 5">
    <name type="scientific">Punica granatum</name>
    <name type="common">Pomegranate</name>
    <dbReference type="NCBI Taxonomy" id="22663"/>
    <lineage>
        <taxon>Eukaryota</taxon>
        <taxon>Viridiplantae</taxon>
        <taxon>Streptophyta</taxon>
        <taxon>Embryophyta</taxon>
        <taxon>Tracheophyta</taxon>
        <taxon>Spermatophyta</taxon>
        <taxon>Magnoliopsida</taxon>
        <taxon>eudicotyledons</taxon>
        <taxon>Gunneridae</taxon>
        <taxon>Pentapetalae</taxon>
        <taxon>rosids</taxon>
        <taxon>malvids</taxon>
        <taxon>Myrtales</taxon>
        <taxon>Lythraceae</taxon>
        <taxon>Punica</taxon>
    </lineage>
</organism>
<gene>
    <name evidence="4" type="ORF">CRG98_039598</name>
</gene>
<evidence type="ECO:0000259" key="3">
    <source>
        <dbReference type="PROSITE" id="PS50158"/>
    </source>
</evidence>
<accession>A0A2I0I7R0</accession>
<feature type="compositionally biased region" description="Basic residues" evidence="2">
    <location>
        <begin position="28"/>
        <end position="38"/>
    </location>
</feature>
<feature type="domain" description="CCHC-type" evidence="3">
    <location>
        <begin position="64"/>
        <end position="79"/>
    </location>
</feature>
<evidence type="ECO:0000256" key="1">
    <source>
        <dbReference type="PROSITE-ProRule" id="PRU00047"/>
    </source>
</evidence>
<dbReference type="Pfam" id="PF00098">
    <property type="entry name" value="zf-CCHC"/>
    <property type="match status" value="1"/>
</dbReference>
<dbReference type="PROSITE" id="PS50158">
    <property type="entry name" value="ZF_CCHC"/>
    <property type="match status" value="1"/>
</dbReference>
<comment type="caution">
    <text evidence="4">The sequence shown here is derived from an EMBL/GenBank/DDBJ whole genome shotgun (WGS) entry which is preliminary data.</text>
</comment>
<dbReference type="EMBL" id="PGOL01003680">
    <property type="protein sequence ID" value="PKI40028.1"/>
    <property type="molecule type" value="Genomic_DNA"/>
</dbReference>
<keyword evidence="1" id="KW-0862">Zinc</keyword>
<dbReference type="SUPFAM" id="SSF57756">
    <property type="entry name" value="Retrovirus zinc finger-like domains"/>
    <property type="match status" value="1"/>
</dbReference>
<dbReference type="InterPro" id="IPR036875">
    <property type="entry name" value="Znf_CCHC_sf"/>
</dbReference>
<name>A0A2I0I7R0_PUNGR</name>
<dbReference type="GO" id="GO:0008270">
    <property type="term" value="F:zinc ion binding"/>
    <property type="evidence" value="ECO:0007669"/>
    <property type="project" value="UniProtKB-KW"/>
</dbReference>
<keyword evidence="5" id="KW-1185">Reference proteome</keyword>
<reference evidence="4 5" key="1">
    <citation type="submission" date="2017-11" db="EMBL/GenBank/DDBJ databases">
        <title>De-novo sequencing of pomegranate (Punica granatum L.) genome.</title>
        <authorList>
            <person name="Akparov Z."/>
            <person name="Amiraslanov A."/>
            <person name="Hajiyeva S."/>
            <person name="Abbasov M."/>
            <person name="Kaur K."/>
            <person name="Hamwieh A."/>
            <person name="Solovyev V."/>
            <person name="Salamov A."/>
            <person name="Braich B."/>
            <person name="Kosarev P."/>
            <person name="Mahmoud A."/>
            <person name="Hajiyev E."/>
            <person name="Babayeva S."/>
            <person name="Izzatullayeva V."/>
            <person name="Mammadov A."/>
            <person name="Mammadov A."/>
            <person name="Sharifova S."/>
            <person name="Ojaghi J."/>
            <person name="Eynullazada K."/>
            <person name="Bayramov B."/>
            <person name="Abdulazimova A."/>
            <person name="Shahmuradov I."/>
        </authorList>
    </citation>
    <scope>NUCLEOTIDE SEQUENCE [LARGE SCALE GENOMIC DNA]</scope>
    <source>
        <strain evidence="5">cv. AG2017</strain>
        <tissue evidence="4">Leaf</tissue>
    </source>
</reference>